<dbReference type="EMBL" id="MAAO01000004">
    <property type="protein sequence ID" value="OUR98747.1"/>
    <property type="molecule type" value="Genomic_DNA"/>
</dbReference>
<evidence type="ECO:0000313" key="2">
    <source>
        <dbReference type="Proteomes" id="UP000196531"/>
    </source>
</evidence>
<sequence>MKIYITLFILISCSLSFSKEFSCKDIKERELKVNNSVTIQIQNIDGVCSFGVITSKASKKFNYSPHTHKAFRKWTFQSSGKILILNSFQSGPTDSSSTSYKAYQTFPNHHELKLKTSSDGSFSMSLPNGTSVFFNDDGSFNQSKTTDLKIKDIPITIPDIPKSKSEERYNELSHLSYKDPKKVGIRVFHRQKYAAQTSRSIGFETKKGMYIPLGVEMGKIPGNSTSKSYTLFGIDDQKLCKKKMPAHFYFNYLVKCSTNKPNSRCACKQTNEEANELFKINESYEKELTELKFKIFNSTGTNRLSIEKRIEELKILISPNIFKEVYFYCSLDRNEAKKFVSNRKIAKDHREIEGVKVKDTSSVIKKLISSGQCPRLKSIMHDCVDCRKDNLMETKSIDKTLDQINDVLESVKDVMETVKD</sequence>
<dbReference type="Proteomes" id="UP000196531">
    <property type="component" value="Unassembled WGS sequence"/>
</dbReference>
<evidence type="ECO:0000313" key="1">
    <source>
        <dbReference type="EMBL" id="OUR98747.1"/>
    </source>
</evidence>
<reference evidence="2" key="1">
    <citation type="journal article" date="2017" name="Proc. Natl. Acad. Sci. U.S.A.">
        <title>Simulation of Deepwater Horizon oil plume reveals substrate specialization within a complex community of hydrocarbon-degraders.</title>
        <authorList>
            <person name="Hu P."/>
            <person name="Dubinsky E.A."/>
            <person name="Probst A.J."/>
            <person name="Wang J."/>
            <person name="Sieber C.M.K."/>
            <person name="Tom L.M."/>
            <person name="Gardinali P."/>
            <person name="Banfield J.F."/>
            <person name="Atlas R.M."/>
            <person name="Andersen G.L."/>
        </authorList>
    </citation>
    <scope>NUCLEOTIDE SEQUENCE [LARGE SCALE GENOMIC DNA]</scope>
</reference>
<proteinExistence type="predicted"/>
<gene>
    <name evidence="1" type="ORF">A9Q84_04870</name>
</gene>
<protein>
    <submittedName>
        <fullName evidence="1">Uncharacterized protein</fullName>
    </submittedName>
</protein>
<dbReference type="AlphaFoldDB" id="A0A1Y5FB18"/>
<accession>A0A1Y5FB18</accession>
<comment type="caution">
    <text evidence="1">The sequence shown here is derived from an EMBL/GenBank/DDBJ whole genome shotgun (WGS) entry which is preliminary data.</text>
</comment>
<name>A0A1Y5FB18_9BACT</name>
<organism evidence="1 2">
    <name type="scientific">Halobacteriovorax marinus</name>
    <dbReference type="NCBI Taxonomy" id="97084"/>
    <lineage>
        <taxon>Bacteria</taxon>
        <taxon>Pseudomonadati</taxon>
        <taxon>Bdellovibrionota</taxon>
        <taxon>Bacteriovoracia</taxon>
        <taxon>Bacteriovoracales</taxon>
        <taxon>Halobacteriovoraceae</taxon>
        <taxon>Halobacteriovorax</taxon>
    </lineage>
</organism>